<name>A0A816EUQ2_ADIRI</name>
<sequence>IISIIYFDILINQLNNMKSRTLIMLLLVYIIVLHGNEDDNSYIENIDSDADADVDPMNMLTPSTLDETLDSFYVGDTYLCSTSPNILTNSIIRDNICEFQLNSEVTNYASGRLLIGELNEKRRIISVELIPYDINGNNVLDELNNPIRYISSAHNFGHLLDLMHPEYEFAYMKCYLTLLPNSNFVLKDLFFHFTSHPLMPSNEVSKGIITGESSFSIDSISQTYHVSVQCPLGYICNWLLDNQTMDEQPDTDFTFILHERHVGYRTLSYVAFCGSIRQTLASLDLIILPRNISSGETTLKSTLHISTYCNQLEFVKVNLE</sequence>
<keyword evidence="3" id="KW-1185">Reference proteome</keyword>
<evidence type="ECO:0000313" key="3">
    <source>
        <dbReference type="Proteomes" id="UP000663828"/>
    </source>
</evidence>
<gene>
    <name evidence="2" type="ORF">XAT740_LOCUS55585</name>
</gene>
<dbReference type="AlphaFoldDB" id="A0A816EUQ2"/>
<proteinExistence type="predicted"/>
<dbReference type="Proteomes" id="UP000663828">
    <property type="component" value="Unassembled WGS sequence"/>
</dbReference>
<feature type="non-terminal residue" evidence="2">
    <location>
        <position position="1"/>
    </location>
</feature>
<keyword evidence="1" id="KW-0732">Signal</keyword>
<reference evidence="2" key="1">
    <citation type="submission" date="2021-02" db="EMBL/GenBank/DDBJ databases">
        <authorList>
            <person name="Nowell W R."/>
        </authorList>
    </citation>
    <scope>NUCLEOTIDE SEQUENCE</scope>
</reference>
<comment type="caution">
    <text evidence="2">The sequence shown here is derived from an EMBL/GenBank/DDBJ whole genome shotgun (WGS) entry which is preliminary data.</text>
</comment>
<evidence type="ECO:0000313" key="2">
    <source>
        <dbReference type="EMBL" id="CAF1654168.1"/>
    </source>
</evidence>
<evidence type="ECO:0000256" key="1">
    <source>
        <dbReference type="SAM" id="SignalP"/>
    </source>
</evidence>
<feature type="signal peptide" evidence="1">
    <location>
        <begin position="1"/>
        <end position="35"/>
    </location>
</feature>
<accession>A0A816EUQ2</accession>
<protein>
    <submittedName>
        <fullName evidence="2">Uncharacterized protein</fullName>
    </submittedName>
</protein>
<feature type="chain" id="PRO_5032810252" evidence="1">
    <location>
        <begin position="36"/>
        <end position="320"/>
    </location>
</feature>
<dbReference type="EMBL" id="CAJNOR010010478">
    <property type="protein sequence ID" value="CAF1654168.1"/>
    <property type="molecule type" value="Genomic_DNA"/>
</dbReference>
<organism evidence="2 3">
    <name type="scientific">Adineta ricciae</name>
    <name type="common">Rotifer</name>
    <dbReference type="NCBI Taxonomy" id="249248"/>
    <lineage>
        <taxon>Eukaryota</taxon>
        <taxon>Metazoa</taxon>
        <taxon>Spiralia</taxon>
        <taxon>Gnathifera</taxon>
        <taxon>Rotifera</taxon>
        <taxon>Eurotatoria</taxon>
        <taxon>Bdelloidea</taxon>
        <taxon>Adinetida</taxon>
        <taxon>Adinetidae</taxon>
        <taxon>Adineta</taxon>
    </lineage>
</organism>